<comment type="caution">
    <text evidence="2">The sequence shown here is derived from an EMBL/GenBank/DDBJ whole genome shotgun (WGS) entry which is preliminary data.</text>
</comment>
<evidence type="ECO:0000256" key="1">
    <source>
        <dbReference type="SAM" id="MobiDB-lite"/>
    </source>
</evidence>
<reference evidence="2 3" key="1">
    <citation type="submission" date="2024-09" db="EMBL/GenBank/DDBJ databases">
        <title>Chromosome-scale assembly of Riccia fluitans.</title>
        <authorList>
            <person name="Paukszto L."/>
            <person name="Sawicki J."/>
            <person name="Karawczyk K."/>
            <person name="Piernik-Szablinska J."/>
            <person name="Szczecinska M."/>
            <person name="Mazdziarz M."/>
        </authorList>
    </citation>
    <scope>NUCLEOTIDE SEQUENCE [LARGE SCALE GENOMIC DNA]</scope>
    <source>
        <strain evidence="2">Rf_01</strain>
        <tissue evidence="2">Aerial parts of the thallus</tissue>
    </source>
</reference>
<proteinExistence type="predicted"/>
<feature type="region of interest" description="Disordered" evidence="1">
    <location>
        <begin position="187"/>
        <end position="280"/>
    </location>
</feature>
<feature type="compositionally biased region" description="Polar residues" evidence="1">
    <location>
        <begin position="85"/>
        <end position="101"/>
    </location>
</feature>
<dbReference type="EMBL" id="JBHFFA010000001">
    <property type="protein sequence ID" value="KAL2652915.1"/>
    <property type="molecule type" value="Genomic_DNA"/>
</dbReference>
<feature type="compositionally biased region" description="Polar residues" evidence="1">
    <location>
        <begin position="38"/>
        <end position="49"/>
    </location>
</feature>
<feature type="compositionally biased region" description="Basic and acidic residues" evidence="1">
    <location>
        <begin position="225"/>
        <end position="243"/>
    </location>
</feature>
<dbReference type="AlphaFoldDB" id="A0ABD1ZNJ6"/>
<feature type="region of interest" description="Disordered" evidence="1">
    <location>
        <begin position="1"/>
        <end position="119"/>
    </location>
</feature>
<name>A0ABD1ZNJ6_9MARC</name>
<gene>
    <name evidence="2" type="ORF">R1flu_021043</name>
</gene>
<feature type="compositionally biased region" description="Polar residues" evidence="1">
    <location>
        <begin position="249"/>
        <end position="261"/>
    </location>
</feature>
<feature type="compositionally biased region" description="Basic residues" evidence="1">
    <location>
        <begin position="8"/>
        <end position="20"/>
    </location>
</feature>
<accession>A0ABD1ZNJ6</accession>
<evidence type="ECO:0000313" key="2">
    <source>
        <dbReference type="EMBL" id="KAL2652915.1"/>
    </source>
</evidence>
<sequence length="315" mass="34195">MADERSDKPRRRRRKNKSKKTSAGDMSPVSTIPDESGSAPSNHNKSQLQPDRVFGEDSFVYPSDWPVGISPTESSPSVPAESPNAPASSNTLSVQRQTSSLGVLKDYGSGSPSGWDFRESDHLDSAKRLAEVGSKLTSHGAEDDFRSTEVLKENLNRSKEDGAVENAVFAASFPALRPAVPERSPLRSLSFRGNLPPGSPDFSAANGGMMEPSFAPGTLYPPGELRQRLTEKIPKKQSDDKAIAEGSTGKVSSLADSNPGASSDERAAFPPPKSRLGTLATPQLKDWERLMASNNLYPLGGFRRERFEELKCRRY</sequence>
<keyword evidence="3" id="KW-1185">Reference proteome</keyword>
<organism evidence="2 3">
    <name type="scientific">Riccia fluitans</name>
    <dbReference type="NCBI Taxonomy" id="41844"/>
    <lineage>
        <taxon>Eukaryota</taxon>
        <taxon>Viridiplantae</taxon>
        <taxon>Streptophyta</taxon>
        <taxon>Embryophyta</taxon>
        <taxon>Marchantiophyta</taxon>
        <taxon>Marchantiopsida</taxon>
        <taxon>Marchantiidae</taxon>
        <taxon>Marchantiales</taxon>
        <taxon>Ricciaceae</taxon>
        <taxon>Riccia</taxon>
    </lineage>
</organism>
<protein>
    <submittedName>
        <fullName evidence="2">Uncharacterized protein</fullName>
    </submittedName>
</protein>
<evidence type="ECO:0000313" key="3">
    <source>
        <dbReference type="Proteomes" id="UP001605036"/>
    </source>
</evidence>
<dbReference type="Proteomes" id="UP001605036">
    <property type="component" value="Unassembled WGS sequence"/>
</dbReference>